<feature type="transmembrane region" description="Helical" evidence="1">
    <location>
        <begin position="128"/>
        <end position="144"/>
    </location>
</feature>
<proteinExistence type="predicted"/>
<feature type="transmembrane region" description="Helical" evidence="1">
    <location>
        <begin position="244"/>
        <end position="262"/>
    </location>
</feature>
<gene>
    <name evidence="2" type="ORF">A3A13_00905</name>
</gene>
<sequence length="374" mass="42916">MTDRKHKLLILSVVLIMVIYFYLGQPKLADDGFHYEGFTESLARGVVDFKSFYGFQGLSIISVPIFWITGSNLAIVYTSMVLVLLSLPLVYLTARDIFNSNKAGVYGLIIFLLTPYPYTTLMRGFQEAALLFFILLIIYGSINKRSWTPLAWVFGGIVKPFALTLAPLFAREIWRKKTFIFLAVGLSIGFLYLATSYIQVGHPINNAAINSYQGPFDTGNPPPLVESFVISIKGPLRIAANLFLAYRKIMVSPFLIMVGLWMLWRDRTFKYREVFIYSIFLNFLLLSFMAFSFSKYLLPATTLISLAAIPFIMKHKWAMFVFLADSITVFLPIWNFFGNNYWSNVWIYMTPFYLGIAVFVYEQLFTKHNFNPNS</sequence>
<evidence type="ECO:0008006" key="4">
    <source>
        <dbReference type="Google" id="ProtNLM"/>
    </source>
</evidence>
<evidence type="ECO:0000313" key="2">
    <source>
        <dbReference type="EMBL" id="OGN24621.1"/>
    </source>
</evidence>
<dbReference type="EMBL" id="MGKJ01000010">
    <property type="protein sequence ID" value="OGN24621.1"/>
    <property type="molecule type" value="Genomic_DNA"/>
</dbReference>
<feature type="transmembrane region" description="Helical" evidence="1">
    <location>
        <begin position="274"/>
        <end position="290"/>
    </location>
</feature>
<evidence type="ECO:0000256" key="1">
    <source>
        <dbReference type="SAM" id="Phobius"/>
    </source>
</evidence>
<dbReference type="STRING" id="1802695.A3A13_00905"/>
<dbReference type="AlphaFoldDB" id="A0A1F8GH43"/>
<feature type="transmembrane region" description="Helical" evidence="1">
    <location>
        <begin position="7"/>
        <end position="23"/>
    </location>
</feature>
<comment type="caution">
    <text evidence="2">The sequence shown here is derived from an EMBL/GenBank/DDBJ whole genome shotgun (WGS) entry which is preliminary data.</text>
</comment>
<accession>A0A1F8GH43</accession>
<keyword evidence="1" id="KW-0812">Transmembrane</keyword>
<feature type="transmembrane region" description="Helical" evidence="1">
    <location>
        <begin position="296"/>
        <end position="313"/>
    </location>
</feature>
<dbReference type="Proteomes" id="UP000178911">
    <property type="component" value="Unassembled WGS sequence"/>
</dbReference>
<keyword evidence="1" id="KW-1133">Transmembrane helix</keyword>
<organism evidence="2 3">
    <name type="scientific">Candidatus Yanofskybacteria bacterium RIFCSPLOWO2_01_FULL_43_22</name>
    <dbReference type="NCBI Taxonomy" id="1802695"/>
    <lineage>
        <taxon>Bacteria</taxon>
        <taxon>Candidatus Yanofskyibacteriota</taxon>
    </lineage>
</organism>
<name>A0A1F8GH43_9BACT</name>
<feature type="transmembrane region" description="Helical" evidence="1">
    <location>
        <begin position="103"/>
        <end position="121"/>
    </location>
</feature>
<reference evidence="2 3" key="1">
    <citation type="journal article" date="2016" name="Nat. Commun.">
        <title>Thousands of microbial genomes shed light on interconnected biogeochemical processes in an aquifer system.</title>
        <authorList>
            <person name="Anantharaman K."/>
            <person name="Brown C.T."/>
            <person name="Hug L.A."/>
            <person name="Sharon I."/>
            <person name="Castelle C.J."/>
            <person name="Probst A.J."/>
            <person name="Thomas B.C."/>
            <person name="Singh A."/>
            <person name="Wilkins M.J."/>
            <person name="Karaoz U."/>
            <person name="Brodie E.L."/>
            <person name="Williams K.H."/>
            <person name="Hubbard S.S."/>
            <person name="Banfield J.F."/>
        </authorList>
    </citation>
    <scope>NUCLEOTIDE SEQUENCE [LARGE SCALE GENOMIC DNA]</scope>
</reference>
<evidence type="ECO:0000313" key="3">
    <source>
        <dbReference type="Proteomes" id="UP000178911"/>
    </source>
</evidence>
<feature type="transmembrane region" description="Helical" evidence="1">
    <location>
        <begin position="150"/>
        <end position="170"/>
    </location>
</feature>
<feature type="transmembrane region" description="Helical" evidence="1">
    <location>
        <begin position="179"/>
        <end position="198"/>
    </location>
</feature>
<feature type="transmembrane region" description="Helical" evidence="1">
    <location>
        <begin position="343"/>
        <end position="361"/>
    </location>
</feature>
<feature type="transmembrane region" description="Helical" evidence="1">
    <location>
        <begin position="320"/>
        <end position="337"/>
    </location>
</feature>
<protein>
    <recommendedName>
        <fullName evidence="4">Glycosyltransferase RgtA/B/C/D-like domain-containing protein</fullName>
    </recommendedName>
</protein>
<keyword evidence="1" id="KW-0472">Membrane</keyword>
<feature type="transmembrane region" description="Helical" evidence="1">
    <location>
        <begin position="73"/>
        <end position="91"/>
    </location>
</feature>